<sequence length="151" mass="16413">MAAGTAVAGVSDIAFLSRLHAVPSAEAKVSPEAVQLLPEIEPTVRLIEDTPRDRLMEVVAERIKAGMSYRELLAGLLLAGVRNVEPRPSVGFKFHAVLVVHSAHLASLSSPAADRWLPVFWALDNFKSAQARDVREGNWTMPPVNQKQVPS</sequence>
<dbReference type="AlphaFoldDB" id="A0A382KZ31"/>
<gene>
    <name evidence="1" type="ORF">METZ01_LOCUS282574</name>
</gene>
<evidence type="ECO:0000313" key="1">
    <source>
        <dbReference type="EMBL" id="SVC29720.1"/>
    </source>
</evidence>
<dbReference type="EMBL" id="UINC01083731">
    <property type="protein sequence ID" value="SVC29720.1"/>
    <property type="molecule type" value="Genomic_DNA"/>
</dbReference>
<proteinExistence type="predicted"/>
<protein>
    <submittedName>
        <fullName evidence="1">Uncharacterized protein</fullName>
    </submittedName>
</protein>
<organism evidence="1">
    <name type="scientific">marine metagenome</name>
    <dbReference type="NCBI Taxonomy" id="408172"/>
    <lineage>
        <taxon>unclassified sequences</taxon>
        <taxon>metagenomes</taxon>
        <taxon>ecological metagenomes</taxon>
    </lineage>
</organism>
<name>A0A382KZ31_9ZZZZ</name>
<reference evidence="1" key="1">
    <citation type="submission" date="2018-05" db="EMBL/GenBank/DDBJ databases">
        <authorList>
            <person name="Lanie J.A."/>
            <person name="Ng W.-L."/>
            <person name="Kazmierczak K.M."/>
            <person name="Andrzejewski T.M."/>
            <person name="Davidsen T.M."/>
            <person name="Wayne K.J."/>
            <person name="Tettelin H."/>
            <person name="Glass J.I."/>
            <person name="Rusch D."/>
            <person name="Podicherti R."/>
            <person name="Tsui H.-C.T."/>
            <person name="Winkler M.E."/>
        </authorList>
    </citation>
    <scope>NUCLEOTIDE SEQUENCE</scope>
</reference>
<feature type="non-terminal residue" evidence="1">
    <location>
        <position position="151"/>
    </location>
</feature>
<accession>A0A382KZ31</accession>